<gene>
    <name evidence="2" type="ORF">F6S87_02405</name>
</gene>
<dbReference type="Gene3D" id="3.20.20.150">
    <property type="entry name" value="Divalent-metal-dependent TIM barrel enzymes"/>
    <property type="match status" value="1"/>
</dbReference>
<dbReference type="SUPFAM" id="SSF51658">
    <property type="entry name" value="Xylose isomerase-like"/>
    <property type="match status" value="1"/>
</dbReference>
<comment type="caution">
    <text evidence="2">The sequence shown here is derived from an EMBL/GenBank/DDBJ whole genome shotgun (WGS) entry which is preliminary data.</text>
</comment>
<dbReference type="AlphaFoldDB" id="A0A6I5NKX6"/>
<dbReference type="InterPro" id="IPR050312">
    <property type="entry name" value="IolE/XylAMocC-like"/>
</dbReference>
<feature type="domain" description="Xylose isomerase-like TIM barrel" evidence="1">
    <location>
        <begin position="25"/>
        <end position="254"/>
    </location>
</feature>
<dbReference type="GO" id="GO:0016853">
    <property type="term" value="F:isomerase activity"/>
    <property type="evidence" value="ECO:0007669"/>
    <property type="project" value="UniProtKB-KW"/>
</dbReference>
<dbReference type="InterPro" id="IPR013022">
    <property type="entry name" value="Xyl_isomerase-like_TIM-brl"/>
</dbReference>
<accession>A0A6I5NKX6</accession>
<dbReference type="Pfam" id="PF01261">
    <property type="entry name" value="AP_endonuc_2"/>
    <property type="match status" value="1"/>
</dbReference>
<protein>
    <submittedName>
        <fullName evidence="2">Sugar phosphate isomerase/epimerase</fullName>
    </submittedName>
</protein>
<reference evidence="2 3" key="1">
    <citation type="submission" date="2019-09" db="EMBL/GenBank/DDBJ databases">
        <title>Phylogenetic characterization of a novel taxon of the genus Bifidobacterium: Bifidobacterium choloepi sp. nov.</title>
        <authorList>
            <person name="Modesto M."/>
            <person name="Satti M."/>
        </authorList>
    </citation>
    <scope>NUCLEOTIDE SEQUENCE [LARGE SCALE GENOMIC DNA]</scope>
    <source>
        <strain evidence="2 3">BRDM6</strain>
    </source>
</reference>
<evidence type="ECO:0000259" key="1">
    <source>
        <dbReference type="Pfam" id="PF01261"/>
    </source>
</evidence>
<organism evidence="2 3">
    <name type="scientific">Bifidobacterium choloepi</name>
    <dbReference type="NCBI Taxonomy" id="2614131"/>
    <lineage>
        <taxon>Bacteria</taxon>
        <taxon>Bacillati</taxon>
        <taxon>Actinomycetota</taxon>
        <taxon>Actinomycetes</taxon>
        <taxon>Bifidobacteriales</taxon>
        <taxon>Bifidobacteriaceae</taxon>
        <taxon>Bifidobacterium</taxon>
    </lineage>
</organism>
<keyword evidence="3" id="KW-1185">Reference proteome</keyword>
<evidence type="ECO:0000313" key="3">
    <source>
        <dbReference type="Proteomes" id="UP000469292"/>
    </source>
</evidence>
<dbReference type="Proteomes" id="UP000469292">
    <property type="component" value="Unassembled WGS sequence"/>
</dbReference>
<sequence length="280" mass="31418">MNLVFGARAHDVDFDRTPESLAAALADQDVETVQFAPCKLFPSLPAEGANLSPGYGQHMRRTLAERGIDIAVLSCYANLIHPDPASRDAILSKFESYLSIARFFGAPIVASETGSMHEPADGYTTDNFTEDAYRRVVESVRRLAGAGERYRTYVGIEPGRNHPIHDLDTVERLLEDVDSEWVCIVFDPAVLIDGSNWQDEPELVEQAFDRFGERICAMHLKDFRPQDGTEELEMVDLGDGVMNVEAVLRTAERHRPFLPVLTERTHGERIGQAIRRYRSL</sequence>
<evidence type="ECO:0000313" key="2">
    <source>
        <dbReference type="EMBL" id="NEG69492.1"/>
    </source>
</evidence>
<dbReference type="InterPro" id="IPR036237">
    <property type="entry name" value="Xyl_isomerase-like_sf"/>
</dbReference>
<name>A0A6I5NKX6_9BIFI</name>
<proteinExistence type="predicted"/>
<dbReference type="PANTHER" id="PTHR12110:SF21">
    <property type="entry name" value="XYLOSE ISOMERASE-LIKE TIM BARREL DOMAIN-CONTAINING PROTEIN"/>
    <property type="match status" value="1"/>
</dbReference>
<dbReference type="PANTHER" id="PTHR12110">
    <property type="entry name" value="HYDROXYPYRUVATE ISOMERASE"/>
    <property type="match status" value="1"/>
</dbReference>
<dbReference type="RefSeq" id="WP_163227051.1">
    <property type="nucleotide sequence ID" value="NZ_VYSG01000001.1"/>
</dbReference>
<dbReference type="EMBL" id="VYSG01000001">
    <property type="protein sequence ID" value="NEG69492.1"/>
    <property type="molecule type" value="Genomic_DNA"/>
</dbReference>
<keyword evidence="2" id="KW-0413">Isomerase</keyword>